<feature type="coiled-coil region" evidence="1">
    <location>
        <begin position="328"/>
        <end position="357"/>
    </location>
</feature>
<accession>A0ABU9UDG1</accession>
<keyword evidence="2" id="KW-0812">Transmembrane</keyword>
<sequence length="442" mass="49911">MSVSQKVFLSLLISILIASSVAVLGFFEGFDLVELKFVQPAIEKKAALSALRLDDFLQDRLFAGRDYLDGVFSEPAFRRVFRTVQSEEDIKKRLDLVLELSSAFPELGFVRIVSLDGRRVHFSTNASDIREQSSDRVLFKNFDEIADAALYSFIFSSEDKKPGFFLLPELSSIVLYSFVEDDFGVLQGAAFCYMRLSSLSVLLARASVISPGESLVMLDSGNILIDSVSLLPEERESFLEAVESAGDKIRLKRSSGEVLEGIKVEGKIASYFLLFPDSVLHLSPLLKVLIVLTVFWFCFILLLFLLNLRRDPVTVAVLRLRRFEREIISDLVENRENLNLVRKKKELELRKEEIKKRVLHGLRFKKDVAEDIEKLLDRSWTEVLNILSAIAGDYSYDSSLKKTLEDFMSRLLAEGGLSIKASSMVTALPPESAKKVRHTEEA</sequence>
<reference evidence="3 4" key="1">
    <citation type="submission" date="2024-03" db="EMBL/GenBank/DDBJ databases">
        <title>Ignisphaera cupida sp. nov., a hyperthermophilic hydrolytic archaeon from a hot spring of Kamchatka, and proposal of Ignisphaeraceae fam. nov.</title>
        <authorList>
            <person name="Podosokorskaya O.A."/>
            <person name="Elcheninov A.G."/>
            <person name="Maltseva A.I."/>
            <person name="Zayulina K.S."/>
            <person name="Novikov A."/>
            <person name="Merkel A.Y."/>
        </authorList>
    </citation>
    <scope>NUCLEOTIDE SEQUENCE [LARGE SCALE GENOMIC DNA]</scope>
    <source>
        <strain evidence="3 4">38H-sp</strain>
    </source>
</reference>
<proteinExistence type="predicted"/>
<evidence type="ECO:0000256" key="1">
    <source>
        <dbReference type="SAM" id="Coils"/>
    </source>
</evidence>
<evidence type="ECO:0000256" key="2">
    <source>
        <dbReference type="SAM" id="Phobius"/>
    </source>
</evidence>
<keyword evidence="2" id="KW-0472">Membrane</keyword>
<keyword evidence="2" id="KW-1133">Transmembrane helix</keyword>
<keyword evidence="1" id="KW-0175">Coiled coil</keyword>
<keyword evidence="4" id="KW-1185">Reference proteome</keyword>
<name>A0ABU9UDG1_9SPIR</name>
<dbReference type="EMBL" id="JBCHKQ010000005">
    <property type="protein sequence ID" value="MEM5948695.1"/>
    <property type="molecule type" value="Genomic_DNA"/>
</dbReference>
<protein>
    <submittedName>
        <fullName evidence="3">Uncharacterized protein</fullName>
    </submittedName>
</protein>
<gene>
    <name evidence="3" type="ORF">WKV44_09080</name>
</gene>
<evidence type="ECO:0000313" key="3">
    <source>
        <dbReference type="EMBL" id="MEM5948695.1"/>
    </source>
</evidence>
<organism evidence="3 4">
    <name type="scientific">Rarispira pelagica</name>
    <dbReference type="NCBI Taxonomy" id="3141764"/>
    <lineage>
        <taxon>Bacteria</taxon>
        <taxon>Pseudomonadati</taxon>
        <taxon>Spirochaetota</taxon>
        <taxon>Spirochaetia</taxon>
        <taxon>Winmispirales</taxon>
        <taxon>Winmispiraceae</taxon>
        <taxon>Rarispira</taxon>
    </lineage>
</organism>
<comment type="caution">
    <text evidence="3">The sequence shown here is derived from an EMBL/GenBank/DDBJ whole genome shotgun (WGS) entry which is preliminary data.</text>
</comment>
<feature type="transmembrane region" description="Helical" evidence="2">
    <location>
        <begin position="285"/>
        <end position="306"/>
    </location>
</feature>
<feature type="non-terminal residue" evidence="3">
    <location>
        <position position="442"/>
    </location>
</feature>
<evidence type="ECO:0000313" key="4">
    <source>
        <dbReference type="Proteomes" id="UP001466331"/>
    </source>
</evidence>
<dbReference type="Proteomes" id="UP001466331">
    <property type="component" value="Unassembled WGS sequence"/>
</dbReference>